<keyword evidence="3" id="KW-1185">Reference proteome</keyword>
<dbReference type="PANTHER" id="PTHR43591">
    <property type="entry name" value="METHYLTRANSFERASE"/>
    <property type="match status" value="1"/>
</dbReference>
<dbReference type="Gene3D" id="1.10.8.900">
    <property type="match status" value="1"/>
</dbReference>
<keyword evidence="2" id="KW-0489">Methyltransferase</keyword>
<reference evidence="2 3" key="1">
    <citation type="journal article" date="2013" name="Genome Biol. Evol.">
        <title>Genomes of Stigonematalean cyanobacteria (subsection V) and the evolution of oxygenic photosynthesis from prokaryotes to plastids.</title>
        <authorList>
            <person name="Dagan T."/>
            <person name="Roettger M."/>
            <person name="Stucken K."/>
            <person name="Landan G."/>
            <person name="Koch R."/>
            <person name="Major P."/>
            <person name="Gould S.B."/>
            <person name="Goremykin V.V."/>
            <person name="Rippka R."/>
            <person name="Tandeau de Marsac N."/>
            <person name="Gugger M."/>
            <person name="Lockhart P.J."/>
            <person name="Allen J.F."/>
            <person name="Brune I."/>
            <person name="Maus I."/>
            <person name="Puhler A."/>
            <person name="Martin W.F."/>
        </authorList>
    </citation>
    <scope>NUCLEOTIDE SEQUENCE [LARGE SCALE GENOMIC DNA]</scope>
    <source>
        <strain evidence="2 3">PCC 7110</strain>
    </source>
</reference>
<dbReference type="CDD" id="cd02440">
    <property type="entry name" value="AdoMet_MTases"/>
    <property type="match status" value="1"/>
</dbReference>
<dbReference type="InterPro" id="IPR013216">
    <property type="entry name" value="Methyltransf_11"/>
</dbReference>
<comment type="caution">
    <text evidence="2">The sequence shown here is derived from an EMBL/GenBank/DDBJ whole genome shotgun (WGS) entry which is preliminary data.</text>
</comment>
<proteinExistence type="predicted"/>
<dbReference type="PANTHER" id="PTHR43591:SF24">
    <property type="entry name" value="2-METHOXY-6-POLYPRENYL-1,4-BENZOQUINOL METHYLASE, MITOCHONDRIAL"/>
    <property type="match status" value="1"/>
</dbReference>
<dbReference type="Pfam" id="PF08241">
    <property type="entry name" value="Methyltransf_11"/>
    <property type="match status" value="1"/>
</dbReference>
<dbReference type="InterPro" id="IPR029063">
    <property type="entry name" value="SAM-dependent_MTases_sf"/>
</dbReference>
<sequence length="265" mass="31095">MKKFNYYDRIAQIYNQTRWLTESVAEEVADFILDLTCATPETSFLEPGVGTGLNVLPLVKRGYSVTGIDISEEMLEQFRQKINGTPPNLILRHTDASQLPFPDNSFDVILTVHMVHTVSDWRAFLDEIDRVLKPEGFYLNCQWITPPKRREFEGHFRAILSKYEGDKQESKYVNTVLQEIDVDKYFNSKGYISNYFIAKQWAVNNTVEELLNFLKLRAYGFCWQVSDEIFHQSMNEFEEFCIEHYGLQTVLSSDAKFEIWAYRMR</sequence>
<dbReference type="GO" id="GO:0008757">
    <property type="term" value="F:S-adenosylmethionine-dependent methyltransferase activity"/>
    <property type="evidence" value="ECO:0007669"/>
    <property type="project" value="InterPro"/>
</dbReference>
<dbReference type="Proteomes" id="UP000076925">
    <property type="component" value="Unassembled WGS sequence"/>
</dbReference>
<accession>A0A139X3X2</accession>
<evidence type="ECO:0000313" key="2">
    <source>
        <dbReference type="EMBL" id="KYC39395.1"/>
    </source>
</evidence>
<keyword evidence="2" id="KW-0808">Transferase</keyword>
<dbReference type="GO" id="GO:0032259">
    <property type="term" value="P:methylation"/>
    <property type="evidence" value="ECO:0007669"/>
    <property type="project" value="UniProtKB-KW"/>
</dbReference>
<dbReference type="OrthoDB" id="9808140at2"/>
<dbReference type="Gene3D" id="3.40.50.150">
    <property type="entry name" value="Vaccinia Virus protein VP39"/>
    <property type="match status" value="1"/>
</dbReference>
<name>A0A139X3X2_9CYAN</name>
<evidence type="ECO:0000259" key="1">
    <source>
        <dbReference type="Pfam" id="PF08241"/>
    </source>
</evidence>
<evidence type="ECO:0000313" key="3">
    <source>
        <dbReference type="Proteomes" id="UP000076925"/>
    </source>
</evidence>
<dbReference type="EMBL" id="ANNX02000035">
    <property type="protein sequence ID" value="KYC39395.1"/>
    <property type="molecule type" value="Genomic_DNA"/>
</dbReference>
<dbReference type="STRING" id="128403.WA1_32210"/>
<organism evidence="2 3">
    <name type="scientific">Scytonema hofmannii PCC 7110</name>
    <dbReference type="NCBI Taxonomy" id="128403"/>
    <lineage>
        <taxon>Bacteria</taxon>
        <taxon>Bacillati</taxon>
        <taxon>Cyanobacteriota</taxon>
        <taxon>Cyanophyceae</taxon>
        <taxon>Nostocales</taxon>
        <taxon>Scytonemataceae</taxon>
        <taxon>Scytonema</taxon>
    </lineage>
</organism>
<feature type="domain" description="Methyltransferase type 11" evidence="1">
    <location>
        <begin position="45"/>
        <end position="138"/>
    </location>
</feature>
<dbReference type="RefSeq" id="WP_017747398.1">
    <property type="nucleotide sequence ID" value="NZ_KQ976354.1"/>
</dbReference>
<protein>
    <submittedName>
        <fullName evidence="2">Methyltransferase</fullName>
    </submittedName>
</protein>
<gene>
    <name evidence="2" type="ORF">WA1_32210</name>
</gene>
<dbReference type="AlphaFoldDB" id="A0A139X3X2"/>
<dbReference type="SUPFAM" id="SSF53335">
    <property type="entry name" value="S-adenosyl-L-methionine-dependent methyltransferases"/>
    <property type="match status" value="1"/>
</dbReference>